<gene>
    <name evidence="1" type="ORF">GD597_16935</name>
</gene>
<organism evidence="1 2">
    <name type="scientific">Limnovirga soli</name>
    <dbReference type="NCBI Taxonomy" id="2656915"/>
    <lineage>
        <taxon>Bacteria</taxon>
        <taxon>Pseudomonadati</taxon>
        <taxon>Bacteroidota</taxon>
        <taxon>Chitinophagia</taxon>
        <taxon>Chitinophagales</taxon>
        <taxon>Chitinophagaceae</taxon>
        <taxon>Limnovirga</taxon>
    </lineage>
</organism>
<protein>
    <recommendedName>
        <fullName evidence="3">DUF2116 family Zn-ribbon domain-containing protein</fullName>
    </recommendedName>
</protein>
<reference evidence="1" key="1">
    <citation type="submission" date="2019-10" db="EMBL/GenBank/DDBJ databases">
        <title>Draft genome sequence of Panacibacter sp. KCS-6.</title>
        <authorList>
            <person name="Yim K.J."/>
        </authorList>
    </citation>
    <scope>NUCLEOTIDE SEQUENCE</scope>
    <source>
        <strain evidence="1">KCS-6</strain>
    </source>
</reference>
<evidence type="ECO:0008006" key="3">
    <source>
        <dbReference type="Google" id="ProtNLM"/>
    </source>
</evidence>
<dbReference type="Proteomes" id="UP000598971">
    <property type="component" value="Unassembled WGS sequence"/>
</dbReference>
<dbReference type="AlphaFoldDB" id="A0A8J8FGU1"/>
<evidence type="ECO:0000313" key="2">
    <source>
        <dbReference type="Proteomes" id="UP000598971"/>
    </source>
</evidence>
<comment type="caution">
    <text evidence="1">The sequence shown here is derived from an EMBL/GenBank/DDBJ whole genome shotgun (WGS) entry which is preliminary data.</text>
</comment>
<sequence>METTTRLCLACGKPLKGRTDKKFCDDYCRNAHNNKNKAEEPLVVKELWQVLKKNRRILEEMLGAEEMIKQPRTKFITKGFQFNYHTHQYTNKKGNIYTFCFEYGYLSLEGDWLLIVKRSPNI</sequence>
<proteinExistence type="predicted"/>
<dbReference type="RefSeq" id="WP_171609111.1">
    <property type="nucleotide sequence ID" value="NZ_WHPF01000013.1"/>
</dbReference>
<evidence type="ECO:0000313" key="1">
    <source>
        <dbReference type="EMBL" id="NNV57162.1"/>
    </source>
</evidence>
<keyword evidence="2" id="KW-1185">Reference proteome</keyword>
<dbReference type="EMBL" id="WHPF01000013">
    <property type="protein sequence ID" value="NNV57162.1"/>
    <property type="molecule type" value="Genomic_DNA"/>
</dbReference>
<name>A0A8J8FGU1_9BACT</name>
<accession>A0A8J8FGU1</accession>